<dbReference type="AlphaFoldDB" id="A0A4C1ZAA6"/>
<accession>A0A4C1ZAA6</accession>
<keyword evidence="2" id="KW-1185">Reference proteome</keyword>
<gene>
    <name evidence="1" type="ORF">EVAR_63241_1</name>
</gene>
<evidence type="ECO:0000313" key="1">
    <source>
        <dbReference type="EMBL" id="GBP84103.1"/>
    </source>
</evidence>
<name>A0A4C1ZAA6_EUMVA</name>
<dbReference type="EMBL" id="BGZK01001658">
    <property type="protein sequence ID" value="GBP84103.1"/>
    <property type="molecule type" value="Genomic_DNA"/>
</dbReference>
<comment type="caution">
    <text evidence="1">The sequence shown here is derived from an EMBL/GenBank/DDBJ whole genome shotgun (WGS) entry which is preliminary data.</text>
</comment>
<dbReference type="Proteomes" id="UP000299102">
    <property type="component" value="Unassembled WGS sequence"/>
</dbReference>
<protein>
    <submittedName>
        <fullName evidence="1">Uncharacterized protein</fullName>
    </submittedName>
</protein>
<evidence type="ECO:0000313" key="2">
    <source>
        <dbReference type="Proteomes" id="UP000299102"/>
    </source>
</evidence>
<proteinExistence type="predicted"/>
<reference evidence="1 2" key="1">
    <citation type="journal article" date="2019" name="Commun. Biol.">
        <title>The bagworm genome reveals a unique fibroin gene that provides high tensile strength.</title>
        <authorList>
            <person name="Kono N."/>
            <person name="Nakamura H."/>
            <person name="Ohtoshi R."/>
            <person name="Tomita M."/>
            <person name="Numata K."/>
            <person name="Arakawa K."/>
        </authorList>
    </citation>
    <scope>NUCLEOTIDE SEQUENCE [LARGE SCALE GENOMIC DNA]</scope>
</reference>
<organism evidence="1 2">
    <name type="scientific">Eumeta variegata</name>
    <name type="common">Bagworm moth</name>
    <name type="synonym">Eumeta japonica</name>
    <dbReference type="NCBI Taxonomy" id="151549"/>
    <lineage>
        <taxon>Eukaryota</taxon>
        <taxon>Metazoa</taxon>
        <taxon>Ecdysozoa</taxon>
        <taxon>Arthropoda</taxon>
        <taxon>Hexapoda</taxon>
        <taxon>Insecta</taxon>
        <taxon>Pterygota</taxon>
        <taxon>Neoptera</taxon>
        <taxon>Endopterygota</taxon>
        <taxon>Lepidoptera</taxon>
        <taxon>Glossata</taxon>
        <taxon>Ditrysia</taxon>
        <taxon>Tineoidea</taxon>
        <taxon>Psychidae</taxon>
        <taxon>Oiketicinae</taxon>
        <taxon>Eumeta</taxon>
    </lineage>
</organism>
<sequence length="191" mass="21607">MSFKNTGWCRPSGLRLARPPPLEVTGSVGHNFALSYKTPSFTRLFLQYISILQARRSGAPRCSKSPFATEHISSLTLYPMPPPQQMHNATFDSSSTFDLRRLACVHCKLAAETSNLAHLEESLCEARAIFAYTTMHSCGFTRQLTNGNRSSYASPLRDNASTYTPRREEERCKETSCMYGAREKSWLFYEN</sequence>